<dbReference type="PROSITE" id="PS50893">
    <property type="entry name" value="ABC_TRANSPORTER_2"/>
    <property type="match status" value="1"/>
</dbReference>
<evidence type="ECO:0000259" key="7">
    <source>
        <dbReference type="PROSITE" id="PS50893"/>
    </source>
</evidence>
<evidence type="ECO:0000256" key="2">
    <source>
        <dbReference type="ARBA" id="ARBA00022475"/>
    </source>
</evidence>
<evidence type="ECO:0000256" key="6">
    <source>
        <dbReference type="ARBA" id="ARBA00023136"/>
    </source>
</evidence>
<dbReference type="PANTHER" id="PTHR43875:SF15">
    <property type="entry name" value="TREHALOSE IMPORT ATP-BINDING PROTEIN SUGC"/>
    <property type="match status" value="1"/>
</dbReference>
<feature type="domain" description="ABC transporter" evidence="7">
    <location>
        <begin position="4"/>
        <end position="235"/>
    </location>
</feature>
<dbReference type="Gene3D" id="3.40.50.300">
    <property type="entry name" value="P-loop containing nucleotide triphosphate hydrolases"/>
    <property type="match status" value="1"/>
</dbReference>
<dbReference type="SMART" id="SM00382">
    <property type="entry name" value="AAA"/>
    <property type="match status" value="1"/>
</dbReference>
<dbReference type="PANTHER" id="PTHR43875">
    <property type="entry name" value="MALTODEXTRIN IMPORT ATP-BINDING PROTEIN MSMX"/>
    <property type="match status" value="1"/>
</dbReference>
<reference evidence="8" key="2">
    <citation type="submission" date="2021-09" db="EMBL/GenBank/DDBJ databases">
        <authorList>
            <person name="Gilroy R."/>
        </authorList>
    </citation>
    <scope>NUCLEOTIDE SEQUENCE</scope>
    <source>
        <strain evidence="8">ChiGjej2B2-7701</strain>
    </source>
</reference>
<reference evidence="8" key="1">
    <citation type="journal article" date="2021" name="PeerJ">
        <title>Extensive microbial diversity within the chicken gut microbiome revealed by metagenomics and culture.</title>
        <authorList>
            <person name="Gilroy R."/>
            <person name="Ravi A."/>
            <person name="Getino M."/>
            <person name="Pursley I."/>
            <person name="Horton D.L."/>
            <person name="Alikhan N.F."/>
            <person name="Baker D."/>
            <person name="Gharbi K."/>
            <person name="Hall N."/>
            <person name="Watson M."/>
            <person name="Adriaenssens E.M."/>
            <person name="Foster-Nyarko E."/>
            <person name="Jarju S."/>
            <person name="Secka A."/>
            <person name="Antonio M."/>
            <person name="Oren A."/>
            <person name="Chaudhuri R.R."/>
            <person name="La Ragione R."/>
            <person name="Hildebrand F."/>
            <person name="Pallen M.J."/>
        </authorList>
    </citation>
    <scope>NUCLEOTIDE SEQUENCE</scope>
    <source>
        <strain evidence="8">ChiGjej2B2-7701</strain>
    </source>
</reference>
<dbReference type="SUPFAM" id="SSF50331">
    <property type="entry name" value="MOP-like"/>
    <property type="match status" value="1"/>
</dbReference>
<dbReference type="FunFam" id="3.40.50.300:FF:000042">
    <property type="entry name" value="Maltose/maltodextrin ABC transporter, ATP-binding protein"/>
    <property type="match status" value="1"/>
</dbReference>
<organism evidence="8 9">
    <name type="scientific">Collinsella ihumii</name>
    <dbReference type="NCBI Taxonomy" id="1720204"/>
    <lineage>
        <taxon>Bacteria</taxon>
        <taxon>Bacillati</taxon>
        <taxon>Actinomycetota</taxon>
        <taxon>Coriobacteriia</taxon>
        <taxon>Coriobacteriales</taxon>
        <taxon>Coriobacteriaceae</taxon>
        <taxon>Collinsella</taxon>
    </lineage>
</organism>
<keyword evidence="5" id="KW-1278">Translocase</keyword>
<dbReference type="Proteomes" id="UP000746751">
    <property type="component" value="Unassembled WGS sequence"/>
</dbReference>
<gene>
    <name evidence="8" type="ORF">K8U80_01305</name>
</gene>
<dbReference type="Pfam" id="PF00005">
    <property type="entry name" value="ABC_tran"/>
    <property type="match status" value="1"/>
</dbReference>
<evidence type="ECO:0000256" key="4">
    <source>
        <dbReference type="ARBA" id="ARBA00022840"/>
    </source>
</evidence>
<dbReference type="InterPro" id="IPR027417">
    <property type="entry name" value="P-loop_NTPase"/>
</dbReference>
<dbReference type="PROSITE" id="PS00211">
    <property type="entry name" value="ABC_TRANSPORTER_1"/>
    <property type="match status" value="1"/>
</dbReference>
<dbReference type="AlphaFoldDB" id="A0A921LPL5"/>
<dbReference type="InterPro" id="IPR003439">
    <property type="entry name" value="ABC_transporter-like_ATP-bd"/>
</dbReference>
<dbReference type="SUPFAM" id="SSF52540">
    <property type="entry name" value="P-loop containing nucleoside triphosphate hydrolases"/>
    <property type="match status" value="1"/>
</dbReference>
<comment type="caution">
    <text evidence="8">The sequence shown here is derived from an EMBL/GenBank/DDBJ whole genome shotgun (WGS) entry which is preliminary data.</text>
</comment>
<name>A0A921LPL5_9ACTN</name>
<dbReference type="InterPro" id="IPR003593">
    <property type="entry name" value="AAA+_ATPase"/>
</dbReference>
<dbReference type="GO" id="GO:0005524">
    <property type="term" value="F:ATP binding"/>
    <property type="evidence" value="ECO:0007669"/>
    <property type="project" value="UniProtKB-KW"/>
</dbReference>
<proteinExistence type="predicted"/>
<keyword evidence="4 8" id="KW-0067">ATP-binding</keyword>
<protein>
    <submittedName>
        <fullName evidence="8">ABC transporter ATP-binding protein</fullName>
    </submittedName>
</protein>
<keyword evidence="1" id="KW-0813">Transport</keyword>
<dbReference type="EMBL" id="DYVF01000011">
    <property type="protein sequence ID" value="HJG30011.1"/>
    <property type="molecule type" value="Genomic_DNA"/>
</dbReference>
<dbReference type="GO" id="GO:0016887">
    <property type="term" value="F:ATP hydrolysis activity"/>
    <property type="evidence" value="ECO:0007669"/>
    <property type="project" value="InterPro"/>
</dbReference>
<accession>A0A921LPL5</accession>
<dbReference type="InterPro" id="IPR008995">
    <property type="entry name" value="Mo/tungstate-bd_C_term_dom"/>
</dbReference>
<evidence type="ECO:0000313" key="9">
    <source>
        <dbReference type="Proteomes" id="UP000746751"/>
    </source>
</evidence>
<dbReference type="GO" id="GO:0055052">
    <property type="term" value="C:ATP-binding cassette (ABC) transporter complex, substrate-binding subunit-containing"/>
    <property type="evidence" value="ECO:0007669"/>
    <property type="project" value="TreeGrafter"/>
</dbReference>
<keyword evidence="6" id="KW-0472">Membrane</keyword>
<evidence type="ECO:0000256" key="1">
    <source>
        <dbReference type="ARBA" id="ARBA00022448"/>
    </source>
</evidence>
<keyword evidence="3" id="KW-0547">Nucleotide-binding</keyword>
<dbReference type="InterPro" id="IPR017871">
    <property type="entry name" value="ABC_transporter-like_CS"/>
</dbReference>
<dbReference type="InterPro" id="IPR047641">
    <property type="entry name" value="ABC_transpr_MalK/UgpC-like"/>
</dbReference>
<keyword evidence="2" id="KW-1003">Cell membrane</keyword>
<evidence type="ECO:0000256" key="3">
    <source>
        <dbReference type="ARBA" id="ARBA00022741"/>
    </source>
</evidence>
<sequence length="345" mass="37657">MSTIQVEGLVKDFDDATHVLKGIDLTVRDGSFTILLGPSGCGKSTLLRIVAGLERPTAGRVLIDGVDVTDAEPSERQVAMVFQNYALYPHMSAFENVEYGLKVKRVPKAERREMVEHALELVDLADQAKKRPSEMSGGQRQRVALARAIVKRPGVYLMDEPLSNLDAKLRGQMRESISRLHDELGSTFLYVTHDQVEAMSMGTDIVLLHEGSIAQEGTPREIYQEPASTYAAGFIGAPPANVLGIEDGFIAVRPEYIALTEPEVPAVALPATLTAREQLGDSTIHSFATPLGDVRAKTPCLWDAERAANTRIFLPLSALMCFDAQGKRVAPPENLERLVRARVAA</sequence>
<evidence type="ECO:0000313" key="8">
    <source>
        <dbReference type="EMBL" id="HJG30011.1"/>
    </source>
</evidence>
<dbReference type="GO" id="GO:0140359">
    <property type="term" value="F:ABC-type transporter activity"/>
    <property type="evidence" value="ECO:0007669"/>
    <property type="project" value="UniProtKB-ARBA"/>
</dbReference>
<evidence type="ECO:0000256" key="5">
    <source>
        <dbReference type="ARBA" id="ARBA00022967"/>
    </source>
</evidence>